<evidence type="ECO:0000256" key="4">
    <source>
        <dbReference type="ARBA" id="ARBA00022827"/>
    </source>
</evidence>
<name>W0E5S5_9FIRM</name>
<protein>
    <submittedName>
        <fullName evidence="8">Oxidoreductase FixC</fullName>
    </submittedName>
</protein>
<comment type="cofactor">
    <cofactor evidence="1">
        <name>FAD</name>
        <dbReference type="ChEBI" id="CHEBI:57692"/>
    </cofactor>
</comment>
<dbReference type="Pfam" id="PF26311">
    <property type="entry name" value="ETF-QO_FixC_C"/>
    <property type="match status" value="1"/>
</dbReference>
<dbReference type="HOGENOM" id="CLU_050977_0_0_9"/>
<dbReference type="GO" id="GO:0071949">
    <property type="term" value="F:FAD binding"/>
    <property type="evidence" value="ECO:0007669"/>
    <property type="project" value="InterPro"/>
</dbReference>
<dbReference type="Pfam" id="PF01494">
    <property type="entry name" value="FAD_binding_3"/>
    <property type="match status" value="1"/>
</dbReference>
<reference evidence="8 9" key="1">
    <citation type="submission" date="2013-12" db="EMBL/GenBank/DDBJ databases">
        <authorList>
            <consortium name="DOE Joint Genome Institute"/>
            <person name="Smidt H."/>
            <person name="Huntemann M."/>
            <person name="Han J."/>
            <person name="Chen A."/>
            <person name="Kyrpides N."/>
            <person name="Mavromatis K."/>
            <person name="Markowitz V."/>
            <person name="Palaniappan K."/>
            <person name="Ivanova N."/>
            <person name="Schaumberg A."/>
            <person name="Pati A."/>
            <person name="Liolios K."/>
            <person name="Nordberg H.P."/>
            <person name="Cantor M.N."/>
            <person name="Hua S.X."/>
            <person name="Woyke T."/>
        </authorList>
    </citation>
    <scope>NUCLEOTIDE SEQUENCE [LARGE SCALE GENOMIC DNA]</scope>
    <source>
        <strain evidence="9">DSM 15288</strain>
    </source>
</reference>
<keyword evidence="3" id="KW-0285">Flavoprotein</keyword>
<evidence type="ECO:0000259" key="6">
    <source>
        <dbReference type="Pfam" id="PF01494"/>
    </source>
</evidence>
<sequence length="428" mass="46443">MSEERFDAIIVGAGPAGSTAAYCLAKAGLEVLLIERGSTSGAKNMTGGRLYGHALHKVIPNFWEEAPVERRVNREIVTFMTGKSAISLDVKSEKFNDYPSFTILRAQFDAWLAGKAEEAGAMVATGVRVDKLLMENGKCVGVLSDEDEMYANVVIAADGVNSLMVRKAGLVEELKPKHVATGAKAIIELPQSVIQDRFNLNDETGATQLFVGECTKGLQGGGFLYTNKNSLSLGLVVTAEQFLHTEHRMADLMEDFRMHPAVQPLIEGGKLVEYSGHLVPEGGLGMMPPLVNDGLLIVGDAAGLVLNTGWMVRGMDFAIASGEAAANAIIQAKKAEDYTKAGLASYQKDLENSFVLQDLKTYQKAPEFMENPRIFGLYPELVEEMMINLFGVRGEPAQPLRKSMLQTVKRQGGMVDIAKDLWKGVRAL</sequence>
<feature type="domain" description="FAD-binding" evidence="6">
    <location>
        <begin position="6"/>
        <end position="171"/>
    </location>
</feature>
<evidence type="ECO:0000259" key="7">
    <source>
        <dbReference type="Pfam" id="PF26311"/>
    </source>
</evidence>
<comment type="similarity">
    <text evidence="2">Belongs to the ETF-QO/FixC family.</text>
</comment>
<dbReference type="GO" id="GO:0016491">
    <property type="term" value="F:oxidoreductase activity"/>
    <property type="evidence" value="ECO:0007669"/>
    <property type="project" value="UniProtKB-KW"/>
</dbReference>
<dbReference type="Gene3D" id="3.50.50.60">
    <property type="entry name" value="FAD/NAD(P)-binding domain"/>
    <property type="match status" value="1"/>
</dbReference>
<dbReference type="RefSeq" id="WP_006715312.1">
    <property type="nucleotide sequence ID" value="NZ_CP007032.1"/>
</dbReference>
<evidence type="ECO:0000256" key="3">
    <source>
        <dbReference type="ARBA" id="ARBA00022630"/>
    </source>
</evidence>
<evidence type="ECO:0000256" key="1">
    <source>
        <dbReference type="ARBA" id="ARBA00001974"/>
    </source>
</evidence>
<dbReference type="InterPro" id="IPR059103">
    <property type="entry name" value="FixC-like_C"/>
</dbReference>
<dbReference type="SUPFAM" id="SSF54373">
    <property type="entry name" value="FAD-linked reductases, C-terminal domain"/>
    <property type="match status" value="1"/>
</dbReference>
<keyword evidence="9" id="KW-1185">Reference proteome</keyword>
<gene>
    <name evidence="8" type="ORF">DESME_03320</name>
</gene>
<dbReference type="AlphaFoldDB" id="W0E5S5"/>
<dbReference type="STRING" id="871968.DESME_03320"/>
<dbReference type="InterPro" id="IPR036188">
    <property type="entry name" value="FAD/NAD-bd_sf"/>
</dbReference>
<evidence type="ECO:0000313" key="8">
    <source>
        <dbReference type="EMBL" id="AHF06190.1"/>
    </source>
</evidence>
<proteinExistence type="inferred from homology"/>
<feature type="domain" description="FixC-like C-terminal" evidence="7">
    <location>
        <begin position="365"/>
        <end position="427"/>
    </location>
</feature>
<dbReference type="OrthoDB" id="9806565at2"/>
<evidence type="ECO:0000256" key="2">
    <source>
        <dbReference type="ARBA" id="ARBA00006796"/>
    </source>
</evidence>
<accession>W0E5S5</accession>
<evidence type="ECO:0000256" key="5">
    <source>
        <dbReference type="ARBA" id="ARBA00023002"/>
    </source>
</evidence>
<dbReference type="SUPFAM" id="SSF51905">
    <property type="entry name" value="FAD/NAD(P)-binding domain"/>
    <property type="match status" value="1"/>
</dbReference>
<evidence type="ECO:0000313" key="9">
    <source>
        <dbReference type="Proteomes" id="UP000010847"/>
    </source>
</evidence>
<dbReference type="EMBL" id="CP007032">
    <property type="protein sequence ID" value="AHF06190.1"/>
    <property type="molecule type" value="Genomic_DNA"/>
</dbReference>
<dbReference type="PANTHER" id="PTHR43624:SF2">
    <property type="entry name" value="ELECTRON TRANSFER FLAVOPROTEIN-QUINONE OXIDOREDUCTASE YDIS-RELATED"/>
    <property type="match status" value="1"/>
</dbReference>
<dbReference type="InterPro" id="IPR039651">
    <property type="entry name" value="FixC-like"/>
</dbReference>
<keyword evidence="4" id="KW-0274">FAD</keyword>
<dbReference type="KEGG" id="dmt:DESME_03320"/>
<organism evidence="8 9">
    <name type="scientific">Desulfitobacterium metallireducens DSM 15288</name>
    <dbReference type="NCBI Taxonomy" id="871968"/>
    <lineage>
        <taxon>Bacteria</taxon>
        <taxon>Bacillati</taxon>
        <taxon>Bacillota</taxon>
        <taxon>Clostridia</taxon>
        <taxon>Eubacteriales</taxon>
        <taxon>Desulfitobacteriaceae</taxon>
        <taxon>Desulfitobacterium</taxon>
    </lineage>
</organism>
<dbReference type="Proteomes" id="UP000010847">
    <property type="component" value="Chromosome"/>
</dbReference>
<dbReference type="PRINTS" id="PR00420">
    <property type="entry name" value="RNGMNOXGNASE"/>
</dbReference>
<dbReference type="NCBIfam" id="NF007450">
    <property type="entry name" value="PRK10015.1"/>
    <property type="match status" value="1"/>
</dbReference>
<dbReference type="InterPro" id="IPR002938">
    <property type="entry name" value="FAD-bd"/>
</dbReference>
<dbReference type="PANTHER" id="PTHR43624">
    <property type="entry name" value="ELECTRON TRANSFER FLAVOPROTEIN-QUINONE OXIDOREDUCTASE YDIS-RELATED"/>
    <property type="match status" value="1"/>
</dbReference>
<dbReference type="eggNOG" id="COG0644">
    <property type="taxonomic scope" value="Bacteria"/>
</dbReference>
<keyword evidence="5" id="KW-0560">Oxidoreductase</keyword>